<reference evidence="3 4" key="1">
    <citation type="submission" date="2014-06" db="EMBL/GenBank/DDBJ databases">
        <authorList>
            <person name="Swart Estienne"/>
        </authorList>
    </citation>
    <scope>NUCLEOTIDE SEQUENCE [LARGE SCALE GENOMIC DNA]</scope>
    <source>
        <strain evidence="3 4">130c</strain>
    </source>
</reference>
<dbReference type="PROSITE" id="PS51257">
    <property type="entry name" value="PROKAR_LIPOPROTEIN"/>
    <property type="match status" value="1"/>
</dbReference>
<gene>
    <name evidence="3" type="primary">Contig18197.g878</name>
    <name evidence="3" type="ORF">STYLEM_12087</name>
</gene>
<evidence type="ECO:0000256" key="1">
    <source>
        <dbReference type="SAM" id="MobiDB-lite"/>
    </source>
</evidence>
<dbReference type="InParanoid" id="A0A078AQ27"/>
<name>A0A078AQ27_STYLE</name>
<sequence>MRKLFSLAIVLLIGVSSCKKSWISEQLDYIQDKMVDLESQAKQAIDDHPDIQQSVMDEVDKLQNLVDKDFTYYSNELTDFANDMYDHIEEIVTNDQRKQNLKVASSNEQTSEQELSFRTPKFEKSNNERKGDVTIIIDETYDFNPLANSTIVDLTPTN</sequence>
<dbReference type="EMBL" id="CCKQ01011475">
    <property type="protein sequence ID" value="CDW83048.1"/>
    <property type="molecule type" value="Genomic_DNA"/>
</dbReference>
<keyword evidence="2" id="KW-0732">Signal</keyword>
<accession>A0A078AQ27</accession>
<evidence type="ECO:0000313" key="4">
    <source>
        <dbReference type="Proteomes" id="UP000039865"/>
    </source>
</evidence>
<organism evidence="3 4">
    <name type="scientific">Stylonychia lemnae</name>
    <name type="common">Ciliate</name>
    <dbReference type="NCBI Taxonomy" id="5949"/>
    <lineage>
        <taxon>Eukaryota</taxon>
        <taxon>Sar</taxon>
        <taxon>Alveolata</taxon>
        <taxon>Ciliophora</taxon>
        <taxon>Intramacronucleata</taxon>
        <taxon>Spirotrichea</taxon>
        <taxon>Stichotrichia</taxon>
        <taxon>Sporadotrichida</taxon>
        <taxon>Oxytrichidae</taxon>
        <taxon>Stylonychinae</taxon>
        <taxon>Stylonychia</taxon>
    </lineage>
</organism>
<dbReference type="AlphaFoldDB" id="A0A078AQ27"/>
<feature type="compositionally biased region" description="Polar residues" evidence="1">
    <location>
        <begin position="102"/>
        <end position="116"/>
    </location>
</feature>
<proteinExistence type="predicted"/>
<keyword evidence="4" id="KW-1185">Reference proteome</keyword>
<evidence type="ECO:0000313" key="3">
    <source>
        <dbReference type="EMBL" id="CDW83048.1"/>
    </source>
</evidence>
<feature type="signal peptide" evidence="2">
    <location>
        <begin position="1"/>
        <end position="18"/>
    </location>
</feature>
<feature type="chain" id="PRO_5001729557" evidence="2">
    <location>
        <begin position="19"/>
        <end position="158"/>
    </location>
</feature>
<dbReference type="Proteomes" id="UP000039865">
    <property type="component" value="Unassembled WGS sequence"/>
</dbReference>
<evidence type="ECO:0000256" key="2">
    <source>
        <dbReference type="SAM" id="SignalP"/>
    </source>
</evidence>
<protein>
    <submittedName>
        <fullName evidence="3">Uncharacterized protein</fullName>
    </submittedName>
</protein>
<feature type="region of interest" description="Disordered" evidence="1">
    <location>
        <begin position="99"/>
        <end position="125"/>
    </location>
</feature>